<evidence type="ECO:0000256" key="1">
    <source>
        <dbReference type="SAM" id="MobiDB-lite"/>
    </source>
</evidence>
<evidence type="ECO:0000313" key="3">
    <source>
        <dbReference type="Proteomes" id="UP000237000"/>
    </source>
</evidence>
<dbReference type="AlphaFoldDB" id="A0A2P5C4W9"/>
<feature type="region of interest" description="Disordered" evidence="1">
    <location>
        <begin position="1"/>
        <end position="56"/>
    </location>
</feature>
<sequence length="56" mass="6350">MDHDDYDTNYYGMDDGNLEDKETDNEINDGVPDMHEINDGVPNMLGNDEQELSNAN</sequence>
<gene>
    <name evidence="2" type="ORF">TorRG33x02_297590</name>
</gene>
<proteinExistence type="predicted"/>
<reference evidence="3" key="1">
    <citation type="submission" date="2016-06" db="EMBL/GenBank/DDBJ databases">
        <title>Parallel loss of symbiosis genes in relatives of nitrogen-fixing non-legume Parasponia.</title>
        <authorList>
            <person name="Van Velzen R."/>
            <person name="Holmer R."/>
            <person name="Bu F."/>
            <person name="Rutten L."/>
            <person name="Van Zeijl A."/>
            <person name="Liu W."/>
            <person name="Santuari L."/>
            <person name="Cao Q."/>
            <person name="Sharma T."/>
            <person name="Shen D."/>
            <person name="Roswanjaya Y."/>
            <person name="Wardhani T."/>
            <person name="Kalhor M.S."/>
            <person name="Jansen J."/>
            <person name="Van den Hoogen J."/>
            <person name="Gungor B."/>
            <person name="Hartog M."/>
            <person name="Hontelez J."/>
            <person name="Verver J."/>
            <person name="Yang W.-C."/>
            <person name="Schijlen E."/>
            <person name="Repin R."/>
            <person name="Schilthuizen M."/>
            <person name="Schranz E."/>
            <person name="Heidstra R."/>
            <person name="Miyata K."/>
            <person name="Fedorova E."/>
            <person name="Kohlen W."/>
            <person name="Bisseling T."/>
            <person name="Smit S."/>
            <person name="Geurts R."/>
        </authorList>
    </citation>
    <scope>NUCLEOTIDE SEQUENCE [LARGE SCALE GENOMIC DNA]</scope>
    <source>
        <strain evidence="3">cv. RG33-2</strain>
    </source>
</reference>
<accession>A0A2P5C4W9</accession>
<feature type="non-terminal residue" evidence="2">
    <location>
        <position position="56"/>
    </location>
</feature>
<protein>
    <submittedName>
        <fullName evidence="2">Uncharacterized protein</fullName>
    </submittedName>
</protein>
<dbReference type="EMBL" id="JXTC01000412">
    <property type="protein sequence ID" value="PON56097.1"/>
    <property type="molecule type" value="Genomic_DNA"/>
</dbReference>
<name>A0A2P5C4W9_TREOI</name>
<organism evidence="2 3">
    <name type="scientific">Trema orientale</name>
    <name type="common">Charcoal tree</name>
    <name type="synonym">Celtis orientalis</name>
    <dbReference type="NCBI Taxonomy" id="63057"/>
    <lineage>
        <taxon>Eukaryota</taxon>
        <taxon>Viridiplantae</taxon>
        <taxon>Streptophyta</taxon>
        <taxon>Embryophyta</taxon>
        <taxon>Tracheophyta</taxon>
        <taxon>Spermatophyta</taxon>
        <taxon>Magnoliopsida</taxon>
        <taxon>eudicotyledons</taxon>
        <taxon>Gunneridae</taxon>
        <taxon>Pentapetalae</taxon>
        <taxon>rosids</taxon>
        <taxon>fabids</taxon>
        <taxon>Rosales</taxon>
        <taxon>Cannabaceae</taxon>
        <taxon>Trema</taxon>
    </lineage>
</organism>
<evidence type="ECO:0000313" key="2">
    <source>
        <dbReference type="EMBL" id="PON56097.1"/>
    </source>
</evidence>
<dbReference type="Proteomes" id="UP000237000">
    <property type="component" value="Unassembled WGS sequence"/>
</dbReference>
<comment type="caution">
    <text evidence="2">The sequence shown here is derived from an EMBL/GenBank/DDBJ whole genome shotgun (WGS) entry which is preliminary data.</text>
</comment>
<dbReference type="InParanoid" id="A0A2P5C4W9"/>
<keyword evidence="3" id="KW-1185">Reference proteome</keyword>